<evidence type="ECO:0000313" key="5">
    <source>
        <dbReference type="Proteomes" id="UP000620124"/>
    </source>
</evidence>
<name>A0A8H6YJA3_9AGAR</name>
<dbReference type="InterPro" id="IPR012132">
    <property type="entry name" value="GMC_OxRdtase"/>
</dbReference>
<comment type="caution">
    <text evidence="4">The sequence shown here is derived from an EMBL/GenBank/DDBJ whole genome shotgun (WGS) entry which is preliminary data.</text>
</comment>
<dbReference type="InterPro" id="IPR007867">
    <property type="entry name" value="GMC_OxRtase_C"/>
</dbReference>
<sequence>MQNTTRFNEAFVEWNRSRTGPLPVFDVHADPSPGPGAPHFEILFQPFGTSGTPGHFISLTVAMVSPVSRGSVTLSSEDPFACIKLALKLVNAPAWNRYLGGPTIDLTAMSPAEPTAHIRVNSGLGYHIIGTASMSPRGAQYGVVDPDLSVKGIARLRVIDASVLPIVPGAHTQAATYVVAERGADMIKHKWT</sequence>
<dbReference type="OrthoDB" id="269227at2759"/>
<dbReference type="Gene3D" id="3.30.560.10">
    <property type="entry name" value="Glucose Oxidase, domain 3"/>
    <property type="match status" value="1"/>
</dbReference>
<evidence type="ECO:0000256" key="1">
    <source>
        <dbReference type="ARBA" id="ARBA00001974"/>
    </source>
</evidence>
<dbReference type="InterPro" id="IPR036188">
    <property type="entry name" value="FAD/NAD-bd_sf"/>
</dbReference>
<dbReference type="EMBL" id="JACAZI010000005">
    <property type="protein sequence ID" value="KAF7359617.1"/>
    <property type="molecule type" value="Genomic_DNA"/>
</dbReference>
<dbReference type="GO" id="GO:0050660">
    <property type="term" value="F:flavin adenine dinucleotide binding"/>
    <property type="evidence" value="ECO:0007669"/>
    <property type="project" value="InterPro"/>
</dbReference>
<evidence type="ECO:0000256" key="2">
    <source>
        <dbReference type="ARBA" id="ARBA00010790"/>
    </source>
</evidence>
<keyword evidence="5" id="KW-1185">Reference proteome</keyword>
<dbReference type="Pfam" id="PF05199">
    <property type="entry name" value="GMC_oxred_C"/>
    <property type="match status" value="1"/>
</dbReference>
<organism evidence="4 5">
    <name type="scientific">Mycena venus</name>
    <dbReference type="NCBI Taxonomy" id="2733690"/>
    <lineage>
        <taxon>Eukaryota</taxon>
        <taxon>Fungi</taxon>
        <taxon>Dikarya</taxon>
        <taxon>Basidiomycota</taxon>
        <taxon>Agaricomycotina</taxon>
        <taxon>Agaricomycetes</taxon>
        <taxon>Agaricomycetidae</taxon>
        <taxon>Agaricales</taxon>
        <taxon>Marasmiineae</taxon>
        <taxon>Mycenaceae</taxon>
        <taxon>Mycena</taxon>
    </lineage>
</organism>
<dbReference type="PANTHER" id="PTHR11552:SF147">
    <property type="entry name" value="CHOLINE DEHYDROGENASE, MITOCHONDRIAL"/>
    <property type="match status" value="1"/>
</dbReference>
<dbReference type="GO" id="GO:0016614">
    <property type="term" value="F:oxidoreductase activity, acting on CH-OH group of donors"/>
    <property type="evidence" value="ECO:0007669"/>
    <property type="project" value="InterPro"/>
</dbReference>
<reference evidence="4" key="1">
    <citation type="submission" date="2020-05" db="EMBL/GenBank/DDBJ databases">
        <title>Mycena genomes resolve the evolution of fungal bioluminescence.</title>
        <authorList>
            <person name="Tsai I.J."/>
        </authorList>
    </citation>
    <scope>NUCLEOTIDE SEQUENCE</scope>
    <source>
        <strain evidence="4">CCC161011</strain>
    </source>
</reference>
<dbReference type="Gene3D" id="3.50.50.60">
    <property type="entry name" value="FAD/NAD(P)-binding domain"/>
    <property type="match status" value="1"/>
</dbReference>
<accession>A0A8H6YJA3</accession>
<dbReference type="Proteomes" id="UP000620124">
    <property type="component" value="Unassembled WGS sequence"/>
</dbReference>
<evidence type="ECO:0000259" key="3">
    <source>
        <dbReference type="Pfam" id="PF05199"/>
    </source>
</evidence>
<evidence type="ECO:0000313" key="4">
    <source>
        <dbReference type="EMBL" id="KAF7359617.1"/>
    </source>
</evidence>
<dbReference type="AlphaFoldDB" id="A0A8H6YJA3"/>
<comment type="cofactor">
    <cofactor evidence="1">
        <name>FAD</name>
        <dbReference type="ChEBI" id="CHEBI:57692"/>
    </cofactor>
</comment>
<gene>
    <name evidence="4" type="ORF">MVEN_00685500</name>
</gene>
<dbReference type="SUPFAM" id="SSF54373">
    <property type="entry name" value="FAD-linked reductases, C-terminal domain"/>
    <property type="match status" value="1"/>
</dbReference>
<proteinExistence type="inferred from homology"/>
<protein>
    <recommendedName>
        <fullName evidence="3">Glucose-methanol-choline oxidoreductase C-terminal domain-containing protein</fullName>
    </recommendedName>
</protein>
<comment type="similarity">
    <text evidence="2">Belongs to the GMC oxidoreductase family.</text>
</comment>
<feature type="domain" description="Glucose-methanol-choline oxidoreductase C-terminal" evidence="3">
    <location>
        <begin position="82"/>
        <end position="180"/>
    </location>
</feature>
<dbReference type="PANTHER" id="PTHR11552">
    <property type="entry name" value="GLUCOSE-METHANOL-CHOLINE GMC OXIDOREDUCTASE"/>
    <property type="match status" value="1"/>
</dbReference>
<dbReference type="SUPFAM" id="SSF51905">
    <property type="entry name" value="FAD/NAD(P)-binding domain"/>
    <property type="match status" value="1"/>
</dbReference>